<evidence type="ECO:0000259" key="2">
    <source>
        <dbReference type="PROSITE" id="PS50930"/>
    </source>
</evidence>
<feature type="domain" description="HTH LytTR-type" evidence="2">
    <location>
        <begin position="193"/>
        <end position="264"/>
    </location>
</feature>
<dbReference type="InterPro" id="IPR007492">
    <property type="entry name" value="LytTR_DNA-bd_dom"/>
</dbReference>
<evidence type="ECO:0000313" key="3">
    <source>
        <dbReference type="EMBL" id="MBN7810139.1"/>
    </source>
</evidence>
<keyword evidence="1" id="KW-0812">Transmembrane</keyword>
<dbReference type="Proteomes" id="UP000664317">
    <property type="component" value="Unassembled WGS sequence"/>
</dbReference>
<sequence>MSATFRSKLLSRTQLLHLLFWTVITLIFIYDRRYLIMKFRLPEHFIACVVVRMGLLISLVYFHLNVLVPRYFQTRKYGLYTPLLLLSLGIYVSLQNAYDIYLYGFVIGDVRSRDFWSAFPYNFFTTLWYLALTAGLKLSLDRYGEKGKTSQDVELSAGLHSVDRQVMLKSGTKQVRVDLDSVTHVKGLKDYSIVYTEDDQVIVKGSLKSAEQLLGLKKLVRVHKSYLVALDRIKTIEGNQIILDQHSIPIGRSYKKELFQHLVPS</sequence>
<reference evidence="3 4" key="1">
    <citation type="submission" date="2021-03" db="EMBL/GenBank/DDBJ databases">
        <title>novel species isolated from a fishpond in China.</title>
        <authorList>
            <person name="Lu H."/>
            <person name="Cai Z."/>
        </authorList>
    </citation>
    <scope>NUCLEOTIDE SEQUENCE [LARGE SCALE GENOMIC DNA]</scope>
    <source>
        <strain evidence="3 4">H41</strain>
    </source>
</reference>
<proteinExistence type="predicted"/>
<feature type="transmembrane region" description="Helical" evidence="1">
    <location>
        <begin position="118"/>
        <end position="140"/>
    </location>
</feature>
<dbReference type="EMBL" id="JAFKCT010000001">
    <property type="protein sequence ID" value="MBN7810139.1"/>
    <property type="molecule type" value="Genomic_DNA"/>
</dbReference>
<keyword evidence="4" id="KW-1185">Reference proteome</keyword>
<dbReference type="RefSeq" id="WP_206576924.1">
    <property type="nucleotide sequence ID" value="NZ_JAFKCT010000001.1"/>
</dbReference>
<evidence type="ECO:0000256" key="1">
    <source>
        <dbReference type="SAM" id="Phobius"/>
    </source>
</evidence>
<evidence type="ECO:0000313" key="4">
    <source>
        <dbReference type="Proteomes" id="UP000664317"/>
    </source>
</evidence>
<keyword evidence="1" id="KW-0472">Membrane</keyword>
<dbReference type="PANTHER" id="PTHR37299">
    <property type="entry name" value="TRANSCRIPTIONAL REGULATOR-RELATED"/>
    <property type="match status" value="1"/>
</dbReference>
<dbReference type="PANTHER" id="PTHR37299:SF1">
    <property type="entry name" value="STAGE 0 SPORULATION PROTEIN A HOMOLOG"/>
    <property type="match status" value="1"/>
</dbReference>
<name>A0ABS3BZ58_9BACT</name>
<dbReference type="SMART" id="SM00850">
    <property type="entry name" value="LytTR"/>
    <property type="match status" value="1"/>
</dbReference>
<dbReference type="InterPro" id="IPR046947">
    <property type="entry name" value="LytR-like"/>
</dbReference>
<accession>A0ABS3BZ58</accession>
<feature type="transmembrane region" description="Helical" evidence="1">
    <location>
        <begin position="79"/>
        <end position="98"/>
    </location>
</feature>
<dbReference type="Gene3D" id="2.40.50.1020">
    <property type="entry name" value="LytTr DNA-binding domain"/>
    <property type="match status" value="1"/>
</dbReference>
<gene>
    <name evidence="3" type="ORF">J0A68_04170</name>
</gene>
<organism evidence="3 4">
    <name type="scientific">Algoriphagus oliviformis</name>
    <dbReference type="NCBI Taxonomy" id="2811231"/>
    <lineage>
        <taxon>Bacteria</taxon>
        <taxon>Pseudomonadati</taxon>
        <taxon>Bacteroidota</taxon>
        <taxon>Cytophagia</taxon>
        <taxon>Cytophagales</taxon>
        <taxon>Cyclobacteriaceae</taxon>
        <taxon>Algoriphagus</taxon>
    </lineage>
</organism>
<protein>
    <submittedName>
        <fullName evidence="3">LytTR family transcriptional regulator</fullName>
    </submittedName>
</protein>
<feature type="transmembrane region" description="Helical" evidence="1">
    <location>
        <begin position="44"/>
        <end position="67"/>
    </location>
</feature>
<keyword evidence="1" id="KW-1133">Transmembrane helix</keyword>
<comment type="caution">
    <text evidence="3">The sequence shown here is derived from an EMBL/GenBank/DDBJ whole genome shotgun (WGS) entry which is preliminary data.</text>
</comment>
<feature type="transmembrane region" description="Helical" evidence="1">
    <location>
        <begin position="15"/>
        <end position="32"/>
    </location>
</feature>
<dbReference type="PROSITE" id="PS50930">
    <property type="entry name" value="HTH_LYTTR"/>
    <property type="match status" value="1"/>
</dbReference>
<dbReference type="Pfam" id="PF04397">
    <property type="entry name" value="LytTR"/>
    <property type="match status" value="1"/>
</dbReference>